<accession>A0A1W1ZNS2</accession>
<name>A0A1W1ZNS2_9SPHI</name>
<evidence type="ECO:0000313" key="2">
    <source>
        <dbReference type="EMBL" id="SMC50046.1"/>
    </source>
</evidence>
<dbReference type="Gene3D" id="3.40.33.10">
    <property type="entry name" value="CAP"/>
    <property type="match status" value="1"/>
</dbReference>
<dbReference type="InterPro" id="IPR035940">
    <property type="entry name" value="CAP_sf"/>
</dbReference>
<protein>
    <recommendedName>
        <fullName evidence="4">Cysteine-rich secretory protein family protein</fullName>
    </recommendedName>
</protein>
<dbReference type="SUPFAM" id="SSF55797">
    <property type="entry name" value="PR-1-like"/>
    <property type="match status" value="1"/>
</dbReference>
<gene>
    <name evidence="2" type="ORF">SAMN04488524_0874</name>
</gene>
<dbReference type="OrthoDB" id="7550377at2"/>
<proteinExistence type="predicted"/>
<sequence length="225" mass="25766">MKPLLAFTFFILSALTIKAQNTNGWTKEELRMANTAGNADYLTGEEKDMVIYMNLVRMDGERFFNTFLQDFIDAHNEQMKQYSNYERLKIDRKDKYYLSLKNDLKNIKLLPVFWPDEALSQVAKLHAKDLGRNNFAKHNSSDGRTPKDRIGKLYPKRSSGENLAFGFSSGLGNICLLLIDKGVPDLGHRKLILNTSYQLNTVGLSIQPHKTYRYCAVIDFVSLPD</sequence>
<feature type="chain" id="PRO_5012054378" description="Cysteine-rich secretory protein family protein" evidence="1">
    <location>
        <begin position="20"/>
        <end position="225"/>
    </location>
</feature>
<keyword evidence="1" id="KW-0732">Signal</keyword>
<dbReference type="AlphaFoldDB" id="A0A1W1ZNS2"/>
<evidence type="ECO:0008006" key="4">
    <source>
        <dbReference type="Google" id="ProtNLM"/>
    </source>
</evidence>
<keyword evidence="3" id="KW-1185">Reference proteome</keyword>
<dbReference type="EMBL" id="FWXT01000001">
    <property type="protein sequence ID" value="SMC50046.1"/>
    <property type="molecule type" value="Genomic_DNA"/>
</dbReference>
<dbReference type="STRING" id="151894.SAMN04488524_0874"/>
<reference evidence="3" key="1">
    <citation type="submission" date="2017-04" db="EMBL/GenBank/DDBJ databases">
        <authorList>
            <person name="Varghese N."/>
            <person name="Submissions S."/>
        </authorList>
    </citation>
    <scope>NUCLEOTIDE SEQUENCE [LARGE SCALE GENOMIC DNA]</scope>
    <source>
        <strain evidence="3">DSM 12126</strain>
    </source>
</reference>
<dbReference type="RefSeq" id="WP_084237170.1">
    <property type="nucleotide sequence ID" value="NZ_FWXT01000001.1"/>
</dbReference>
<dbReference type="Proteomes" id="UP000192756">
    <property type="component" value="Unassembled WGS sequence"/>
</dbReference>
<evidence type="ECO:0000256" key="1">
    <source>
        <dbReference type="SAM" id="SignalP"/>
    </source>
</evidence>
<dbReference type="PANTHER" id="PTHR31157:SF1">
    <property type="entry name" value="SCP DOMAIN-CONTAINING PROTEIN"/>
    <property type="match status" value="1"/>
</dbReference>
<evidence type="ECO:0000313" key="3">
    <source>
        <dbReference type="Proteomes" id="UP000192756"/>
    </source>
</evidence>
<dbReference type="CDD" id="cd05379">
    <property type="entry name" value="CAP_bacterial"/>
    <property type="match status" value="1"/>
</dbReference>
<feature type="signal peptide" evidence="1">
    <location>
        <begin position="1"/>
        <end position="19"/>
    </location>
</feature>
<dbReference type="PANTHER" id="PTHR31157">
    <property type="entry name" value="SCP DOMAIN-CONTAINING PROTEIN"/>
    <property type="match status" value="1"/>
</dbReference>
<organism evidence="2 3">
    <name type="scientific">Pedobacter africanus</name>
    <dbReference type="NCBI Taxonomy" id="151894"/>
    <lineage>
        <taxon>Bacteria</taxon>
        <taxon>Pseudomonadati</taxon>
        <taxon>Bacteroidota</taxon>
        <taxon>Sphingobacteriia</taxon>
        <taxon>Sphingobacteriales</taxon>
        <taxon>Sphingobacteriaceae</taxon>
        <taxon>Pedobacter</taxon>
    </lineage>
</organism>